<dbReference type="EMBL" id="ML770270">
    <property type="protein sequence ID" value="KAE9383962.1"/>
    <property type="molecule type" value="Genomic_DNA"/>
</dbReference>
<dbReference type="AlphaFoldDB" id="A0A6A4GEJ9"/>
<sequence>KHCRPVHCRIMPVPTTLPEEFRVICHFPTDPLEGISQLNPVPPPYTPTGCYTQECKEIIDRIHDQSFLWPEEMKAVHHLIMLQEHASMWNEMEKGQFKHEYFPPVVMPVIEHIPWRVPVLLIPHSSLPGKVTS</sequence>
<protein>
    <submittedName>
        <fullName evidence="1">Uncharacterized protein</fullName>
    </submittedName>
</protein>
<keyword evidence="2" id="KW-1185">Reference proteome</keyword>
<dbReference type="Proteomes" id="UP000799118">
    <property type="component" value="Unassembled WGS sequence"/>
</dbReference>
<accession>A0A6A4GEJ9</accession>
<reference evidence="1" key="1">
    <citation type="journal article" date="2019" name="Environ. Microbiol.">
        <title>Fungal ecological strategies reflected in gene transcription - a case study of two litter decomposers.</title>
        <authorList>
            <person name="Barbi F."/>
            <person name="Kohler A."/>
            <person name="Barry K."/>
            <person name="Baskaran P."/>
            <person name="Daum C."/>
            <person name="Fauchery L."/>
            <person name="Ihrmark K."/>
            <person name="Kuo A."/>
            <person name="LaButti K."/>
            <person name="Lipzen A."/>
            <person name="Morin E."/>
            <person name="Grigoriev I.V."/>
            <person name="Henrissat B."/>
            <person name="Lindahl B."/>
            <person name="Martin F."/>
        </authorList>
    </citation>
    <scope>NUCLEOTIDE SEQUENCE</scope>
    <source>
        <strain evidence="1">JB14</strain>
    </source>
</reference>
<name>A0A6A4GEJ9_9AGAR</name>
<evidence type="ECO:0000313" key="1">
    <source>
        <dbReference type="EMBL" id="KAE9383962.1"/>
    </source>
</evidence>
<evidence type="ECO:0000313" key="2">
    <source>
        <dbReference type="Proteomes" id="UP000799118"/>
    </source>
</evidence>
<dbReference type="OrthoDB" id="5599163at2759"/>
<organism evidence="1 2">
    <name type="scientific">Gymnopus androsaceus JB14</name>
    <dbReference type="NCBI Taxonomy" id="1447944"/>
    <lineage>
        <taxon>Eukaryota</taxon>
        <taxon>Fungi</taxon>
        <taxon>Dikarya</taxon>
        <taxon>Basidiomycota</taxon>
        <taxon>Agaricomycotina</taxon>
        <taxon>Agaricomycetes</taxon>
        <taxon>Agaricomycetidae</taxon>
        <taxon>Agaricales</taxon>
        <taxon>Marasmiineae</taxon>
        <taxon>Omphalotaceae</taxon>
        <taxon>Gymnopus</taxon>
    </lineage>
</organism>
<gene>
    <name evidence="1" type="ORF">BT96DRAFT_843045</name>
</gene>
<feature type="non-terminal residue" evidence="1">
    <location>
        <position position="1"/>
    </location>
</feature>
<proteinExistence type="predicted"/>